<evidence type="ECO:0000313" key="3">
    <source>
        <dbReference type="Proteomes" id="UP001147746"/>
    </source>
</evidence>
<comment type="caution">
    <text evidence="2">The sequence shown here is derived from an EMBL/GenBank/DDBJ whole genome shotgun (WGS) entry which is preliminary data.</text>
</comment>
<dbReference type="AlphaFoldDB" id="A0A9W9Q5D6"/>
<dbReference type="InterPro" id="IPR029063">
    <property type="entry name" value="SAM-dependent_MTases_sf"/>
</dbReference>
<protein>
    <recommendedName>
        <fullName evidence="1">Methyltransferase domain-containing protein</fullName>
    </recommendedName>
</protein>
<reference evidence="2" key="1">
    <citation type="submission" date="2022-12" db="EMBL/GenBank/DDBJ databases">
        <authorList>
            <person name="Petersen C."/>
        </authorList>
    </citation>
    <scope>NUCLEOTIDE SEQUENCE</scope>
    <source>
        <strain evidence="2">IBT 21472</strain>
    </source>
</reference>
<dbReference type="EMBL" id="JAPZBO010000002">
    <property type="protein sequence ID" value="KAJ5323212.1"/>
    <property type="molecule type" value="Genomic_DNA"/>
</dbReference>
<name>A0A9W9Q5D6_9EURO</name>
<keyword evidence="3" id="KW-1185">Reference proteome</keyword>
<feature type="domain" description="Methyltransferase" evidence="1">
    <location>
        <begin position="53"/>
        <end position="153"/>
    </location>
</feature>
<dbReference type="PANTHER" id="PTHR43591:SF24">
    <property type="entry name" value="2-METHOXY-6-POLYPRENYL-1,4-BENZOQUINOL METHYLASE, MITOCHONDRIAL"/>
    <property type="match status" value="1"/>
</dbReference>
<evidence type="ECO:0000259" key="1">
    <source>
        <dbReference type="Pfam" id="PF13649"/>
    </source>
</evidence>
<proteinExistence type="predicted"/>
<sequence>MSAKDLTALFKDDTFISLYKTGEKITGTFVKLLIDQSGIFAESRAQPDRPLVVLDSACGTGVVSSILHHGLDDRARKQWKLTCGDISEGMLNYTRARVEEEGWRNIEVKIVDAQKTELPSTHFTHVFTAFAFQLVPQHQAVLDESLRILQPGGTTAFTTWIEPGWESIMEKAIETLPGNLPFPTSEEFLAALGEGQWGSVPWIKSQLQQRGFVDIEVKAVTKRIQLTPKEMLEPCMMMFPLITKRFWSAEQREQHEAKVRPALAQYLEDSYGKDGVVPMDWVAILATARKAC</sequence>
<organism evidence="2 3">
    <name type="scientific">Penicillium atrosanguineum</name>
    <dbReference type="NCBI Taxonomy" id="1132637"/>
    <lineage>
        <taxon>Eukaryota</taxon>
        <taxon>Fungi</taxon>
        <taxon>Dikarya</taxon>
        <taxon>Ascomycota</taxon>
        <taxon>Pezizomycotina</taxon>
        <taxon>Eurotiomycetes</taxon>
        <taxon>Eurotiomycetidae</taxon>
        <taxon>Eurotiales</taxon>
        <taxon>Aspergillaceae</taxon>
        <taxon>Penicillium</taxon>
    </lineage>
</organism>
<dbReference type="Proteomes" id="UP001147746">
    <property type="component" value="Unassembled WGS sequence"/>
</dbReference>
<dbReference type="PANTHER" id="PTHR43591">
    <property type="entry name" value="METHYLTRANSFERASE"/>
    <property type="match status" value="1"/>
</dbReference>
<gene>
    <name evidence="2" type="ORF">N7476_001812</name>
</gene>
<dbReference type="GO" id="GO:0008168">
    <property type="term" value="F:methyltransferase activity"/>
    <property type="evidence" value="ECO:0007669"/>
    <property type="project" value="TreeGrafter"/>
</dbReference>
<dbReference type="Gene3D" id="3.40.50.150">
    <property type="entry name" value="Vaccinia Virus protein VP39"/>
    <property type="match status" value="1"/>
</dbReference>
<accession>A0A9W9Q5D6</accession>
<dbReference type="Pfam" id="PF13649">
    <property type="entry name" value="Methyltransf_25"/>
    <property type="match status" value="1"/>
</dbReference>
<dbReference type="InterPro" id="IPR041698">
    <property type="entry name" value="Methyltransf_25"/>
</dbReference>
<reference evidence="2" key="2">
    <citation type="journal article" date="2023" name="IMA Fungus">
        <title>Comparative genomic study of the Penicillium genus elucidates a diverse pangenome and 15 lateral gene transfer events.</title>
        <authorList>
            <person name="Petersen C."/>
            <person name="Sorensen T."/>
            <person name="Nielsen M.R."/>
            <person name="Sondergaard T.E."/>
            <person name="Sorensen J.L."/>
            <person name="Fitzpatrick D.A."/>
            <person name="Frisvad J.C."/>
            <person name="Nielsen K.L."/>
        </authorList>
    </citation>
    <scope>NUCLEOTIDE SEQUENCE</scope>
    <source>
        <strain evidence="2">IBT 21472</strain>
    </source>
</reference>
<dbReference type="SUPFAM" id="SSF53335">
    <property type="entry name" value="S-adenosyl-L-methionine-dependent methyltransferases"/>
    <property type="match status" value="1"/>
</dbReference>
<dbReference type="CDD" id="cd02440">
    <property type="entry name" value="AdoMet_MTases"/>
    <property type="match status" value="1"/>
</dbReference>
<evidence type="ECO:0000313" key="2">
    <source>
        <dbReference type="EMBL" id="KAJ5323212.1"/>
    </source>
</evidence>